<sequence length="219" mass="25128">MSLTDEQQDEHVEIMAAICHTFKQKNLPMVLKGGTALKLCYGLDRFSENLDYDCAIALDLEKTLNAVFAQLGKRKPHLRNPEISKKKDTTTVRRYRIVYAGDVNLKLETSLRGTPNDDDLIERNGILTYKISRLIKQKLSALKGRTAARDLHDVVYLYEHYLGDFDNDELEDINDLYENQSDILDEYNTAYSEDTILSTSDLLSDLSKFIDLYKARNHA</sequence>
<dbReference type="AlphaFoldDB" id="A0A545TFE7"/>
<organism evidence="1 2">
    <name type="scientific">Exilibacterium tricleocarpae</name>
    <dbReference type="NCBI Taxonomy" id="2591008"/>
    <lineage>
        <taxon>Bacteria</taxon>
        <taxon>Pseudomonadati</taxon>
        <taxon>Pseudomonadota</taxon>
        <taxon>Gammaproteobacteria</taxon>
        <taxon>Cellvibrionales</taxon>
        <taxon>Cellvibrionaceae</taxon>
        <taxon>Exilibacterium</taxon>
    </lineage>
</organism>
<evidence type="ECO:0000313" key="1">
    <source>
        <dbReference type="EMBL" id="TQV75957.1"/>
    </source>
</evidence>
<dbReference type="Gene3D" id="1.20.58.1790">
    <property type="entry name" value="JHP933, helical tail domain"/>
    <property type="match status" value="1"/>
</dbReference>
<dbReference type="EMBL" id="VHSG01000015">
    <property type="protein sequence ID" value="TQV75957.1"/>
    <property type="molecule type" value="Genomic_DNA"/>
</dbReference>
<keyword evidence="1" id="KW-0808">Transferase</keyword>
<reference evidence="1 2" key="1">
    <citation type="submission" date="2019-06" db="EMBL/GenBank/DDBJ databases">
        <title>Whole genome sequence for Cellvibrionaceae sp. R142.</title>
        <authorList>
            <person name="Wang G."/>
        </authorList>
    </citation>
    <scope>NUCLEOTIDE SEQUENCE [LARGE SCALE GENOMIC DNA]</scope>
    <source>
        <strain evidence="1 2">R142</strain>
    </source>
</reference>
<dbReference type="Proteomes" id="UP000319732">
    <property type="component" value="Unassembled WGS sequence"/>
</dbReference>
<protein>
    <submittedName>
        <fullName evidence="1">Nucleotidyl transferase AbiEii/AbiGii toxin family protein</fullName>
    </submittedName>
</protein>
<name>A0A545TFE7_9GAMM</name>
<dbReference type="Gene3D" id="3.10.450.620">
    <property type="entry name" value="JHP933, nucleotidyltransferase-like core domain"/>
    <property type="match status" value="1"/>
</dbReference>
<dbReference type="OrthoDB" id="158131at2"/>
<keyword evidence="2" id="KW-1185">Reference proteome</keyword>
<dbReference type="InterPro" id="IPR014942">
    <property type="entry name" value="AbiEii"/>
</dbReference>
<accession>A0A545TFE7</accession>
<gene>
    <name evidence="1" type="ORF">FKG94_15190</name>
</gene>
<evidence type="ECO:0000313" key="2">
    <source>
        <dbReference type="Proteomes" id="UP000319732"/>
    </source>
</evidence>
<dbReference type="GO" id="GO:0016740">
    <property type="term" value="F:transferase activity"/>
    <property type="evidence" value="ECO:0007669"/>
    <property type="project" value="UniProtKB-KW"/>
</dbReference>
<comment type="caution">
    <text evidence="1">The sequence shown here is derived from an EMBL/GenBank/DDBJ whole genome shotgun (WGS) entry which is preliminary data.</text>
</comment>
<proteinExistence type="predicted"/>
<dbReference type="Pfam" id="PF08843">
    <property type="entry name" value="AbiEii"/>
    <property type="match status" value="1"/>
</dbReference>
<dbReference type="RefSeq" id="WP_142905165.1">
    <property type="nucleotide sequence ID" value="NZ_ML660095.1"/>
</dbReference>